<feature type="chain" id="PRO_5003215797" evidence="2">
    <location>
        <begin position="20"/>
        <end position="151"/>
    </location>
</feature>
<keyword evidence="2" id="KW-0732">Signal</keyword>
<sequence length="151" mass="16659">MKLLGFFAFLFMLSFPNYSSPVSMGATLIMLSASMVMIMAVSASWWYSYILFLVYIGGLLVLFMYVCMISSNFSFSSSEDMAILVIASALLSYFISVKPMYKSFSGGKLFNVALELVTNSTLWLFCGVVLFLLISLLVVVRCLGISSISIS</sequence>
<proteinExistence type="predicted"/>
<keyword evidence="1" id="KW-0812">Transmembrane</keyword>
<evidence type="ECO:0000256" key="1">
    <source>
        <dbReference type="SAM" id="Phobius"/>
    </source>
</evidence>
<feature type="signal peptide" evidence="2">
    <location>
        <begin position="1"/>
        <end position="19"/>
    </location>
</feature>
<keyword evidence="1" id="KW-1133">Transmembrane helix</keyword>
<feature type="transmembrane region" description="Helical" evidence="1">
    <location>
        <begin position="121"/>
        <end position="143"/>
    </location>
</feature>
<protein>
    <submittedName>
        <fullName evidence="3">NADH dehydrogenase subunit 6</fullName>
    </submittedName>
</protein>
<dbReference type="AlphaFoldDB" id="E6Y1A7"/>
<geneLocation type="mitochondrion" evidence="3"/>
<keyword evidence="1" id="KW-0472">Membrane</keyword>
<reference evidence="3" key="1">
    <citation type="journal article" date="2011" name="Mar. Genomics">
        <title>Crawling through time: Transition of snails to slugs dating back to the Paleozoic, based on mitochondrial phylogenomics.</title>
        <authorList>
            <person name="Medina M."/>
            <person name="Lal S."/>
            <person name="Valles Y."/>
            <person name="Takaoka T.L."/>
            <person name="Dayrat B.A."/>
            <person name="Boore J.L."/>
            <person name="Gosliner T."/>
        </authorList>
    </citation>
    <scope>NUCLEOTIDE SEQUENCE</scope>
</reference>
<keyword evidence="3" id="KW-0496">Mitochondrion</keyword>
<dbReference type="EMBL" id="DQ991935">
    <property type="protein sequence ID" value="ABL09060.1"/>
    <property type="molecule type" value="Genomic_DNA"/>
</dbReference>
<evidence type="ECO:0000256" key="2">
    <source>
        <dbReference type="SAM" id="SignalP"/>
    </source>
</evidence>
<gene>
    <name evidence="3" type="primary">ND6</name>
</gene>
<feature type="transmembrane region" description="Helical" evidence="1">
    <location>
        <begin position="81"/>
        <end position="101"/>
    </location>
</feature>
<evidence type="ECO:0000313" key="3">
    <source>
        <dbReference type="EMBL" id="ABL09060.1"/>
    </source>
</evidence>
<accession>E6Y1A7</accession>
<organism evidence="3">
    <name type="scientific">Odontoglaja guamensis</name>
    <dbReference type="NCBI Taxonomy" id="259595"/>
    <lineage>
        <taxon>Eukaryota</taxon>
        <taxon>Metazoa</taxon>
        <taxon>Spiralia</taxon>
        <taxon>Lophotrochozoa</taxon>
        <taxon>Mollusca</taxon>
        <taxon>Gastropoda</taxon>
        <taxon>Heterobranchia</taxon>
        <taxon>Euthyneura</taxon>
        <taxon>Tectipleura</taxon>
        <taxon>Cephalaspidea</taxon>
        <taxon>Philinoidea</taxon>
        <taxon>Aglajidae</taxon>
        <taxon>Odontoglaja</taxon>
    </lineage>
</organism>
<feature type="transmembrane region" description="Helical" evidence="1">
    <location>
        <begin position="49"/>
        <end position="69"/>
    </location>
</feature>
<name>E6Y1A7_9GAST</name>